<dbReference type="PANTHER" id="PTHR31751">
    <property type="entry name" value="SI:CH211-108C17.2-RELATED-RELATED"/>
    <property type="match status" value="1"/>
</dbReference>
<reference evidence="2" key="1">
    <citation type="journal article" date="2023" name="G3 (Bethesda)">
        <title>Whole genome assembly and annotation of the endangered Caribbean coral Acropora cervicornis.</title>
        <authorList>
            <person name="Selwyn J.D."/>
            <person name="Vollmer S.V."/>
        </authorList>
    </citation>
    <scope>NUCLEOTIDE SEQUENCE</scope>
    <source>
        <strain evidence="2">K2</strain>
    </source>
</reference>
<feature type="compositionally biased region" description="Acidic residues" evidence="1">
    <location>
        <begin position="46"/>
        <end position="56"/>
    </location>
</feature>
<sequence length="253" mass="28029">MTLLRSVNAILKMPCGDLMKIREKASISDSSSIDDMELSFHVAEHESDEEESEGDYSESLLGDASPTTSSVQLNAVTALLASDQLQQPNPVVPYPSDVQVHSSTHAISAANIHLEGHSQPQHPSVQMQRLYLIPCINEWWSWQREQLIQGFLENGNNALIVCGDGQCDSPGHTAKNRCYFVMELVSGYILEVEVRDKCFVVLISSNMEKQALQISLQRLQQSLNIVEVVTDASSSIKKLIADNFTVVFHSLDV</sequence>
<name>A0AAD9V5W2_ACRCE</name>
<comment type="caution">
    <text evidence="2">The sequence shown here is derived from an EMBL/GenBank/DDBJ whole genome shotgun (WGS) entry which is preliminary data.</text>
</comment>
<organism evidence="2 3">
    <name type="scientific">Acropora cervicornis</name>
    <name type="common">Staghorn coral</name>
    <dbReference type="NCBI Taxonomy" id="6130"/>
    <lineage>
        <taxon>Eukaryota</taxon>
        <taxon>Metazoa</taxon>
        <taxon>Cnidaria</taxon>
        <taxon>Anthozoa</taxon>
        <taxon>Hexacorallia</taxon>
        <taxon>Scleractinia</taxon>
        <taxon>Astrocoeniina</taxon>
        <taxon>Acroporidae</taxon>
        <taxon>Acropora</taxon>
    </lineage>
</organism>
<dbReference type="AlphaFoldDB" id="A0AAD9V5W2"/>
<protein>
    <submittedName>
        <fullName evidence="2">Uncharacterized protein</fullName>
    </submittedName>
</protein>
<evidence type="ECO:0000256" key="1">
    <source>
        <dbReference type="SAM" id="MobiDB-lite"/>
    </source>
</evidence>
<keyword evidence="3" id="KW-1185">Reference proteome</keyword>
<dbReference type="EMBL" id="JARQWQ010000028">
    <property type="protein sequence ID" value="KAK2562426.1"/>
    <property type="molecule type" value="Genomic_DNA"/>
</dbReference>
<reference evidence="2" key="2">
    <citation type="journal article" date="2023" name="Science">
        <title>Genomic signatures of disease resistance in endangered staghorn corals.</title>
        <authorList>
            <person name="Vollmer S.V."/>
            <person name="Selwyn J.D."/>
            <person name="Despard B.A."/>
            <person name="Roesel C.L."/>
        </authorList>
    </citation>
    <scope>NUCLEOTIDE SEQUENCE</scope>
    <source>
        <strain evidence="2">K2</strain>
    </source>
</reference>
<evidence type="ECO:0000313" key="2">
    <source>
        <dbReference type="EMBL" id="KAK2562426.1"/>
    </source>
</evidence>
<proteinExistence type="predicted"/>
<gene>
    <name evidence="2" type="ORF">P5673_014078</name>
</gene>
<dbReference type="PANTHER" id="PTHR31751:SF7">
    <property type="entry name" value="THAP-TYPE DOMAIN-CONTAINING PROTEIN"/>
    <property type="match status" value="1"/>
</dbReference>
<accession>A0AAD9V5W2</accession>
<dbReference type="Proteomes" id="UP001249851">
    <property type="component" value="Unassembled WGS sequence"/>
</dbReference>
<evidence type="ECO:0000313" key="3">
    <source>
        <dbReference type="Proteomes" id="UP001249851"/>
    </source>
</evidence>
<feature type="region of interest" description="Disordered" evidence="1">
    <location>
        <begin position="43"/>
        <end position="64"/>
    </location>
</feature>